<dbReference type="GO" id="GO:0009813">
    <property type="term" value="P:flavonoid biosynthetic process"/>
    <property type="evidence" value="ECO:0007669"/>
    <property type="project" value="UniProtKB-UniPathway"/>
</dbReference>
<evidence type="ECO:0000256" key="1">
    <source>
        <dbReference type="ARBA" id="ARBA00007166"/>
    </source>
</evidence>
<proteinExistence type="inferred from homology"/>
<dbReference type="InterPro" id="IPR044228">
    <property type="entry name" value="FAP1"/>
</dbReference>
<accession>A0A1Q3BKK5</accession>
<dbReference type="Pfam" id="PF16036">
    <property type="entry name" value="Chalcone_3"/>
    <property type="match status" value="1"/>
</dbReference>
<evidence type="ECO:0000313" key="4">
    <source>
        <dbReference type="Proteomes" id="UP000187406"/>
    </source>
</evidence>
<dbReference type="InterPro" id="IPR016088">
    <property type="entry name" value="Chalcone_isomerase_3-sand"/>
</dbReference>
<keyword evidence="4" id="KW-1185">Reference proteome</keyword>
<name>A0A1Q3BKK5_CEPFO</name>
<dbReference type="InParanoid" id="A0A1Q3BKK5"/>
<evidence type="ECO:0000313" key="3">
    <source>
        <dbReference type="EMBL" id="GAV68550.1"/>
    </source>
</evidence>
<comment type="caution">
    <text evidence="3">The sequence shown here is derived from an EMBL/GenBank/DDBJ whole genome shotgun (WGS) entry which is preliminary data.</text>
</comment>
<dbReference type="InterPro" id="IPR036298">
    <property type="entry name" value="Chalcone_isomerase_sf"/>
</dbReference>
<dbReference type="PANTHER" id="PTHR47589:SF4">
    <property type="entry name" value="FATTY-ACID-BINDING PROTEIN 1-LIKE"/>
    <property type="match status" value="1"/>
</dbReference>
<dbReference type="EMBL" id="BDDD01000640">
    <property type="protein sequence ID" value="GAV68550.1"/>
    <property type="molecule type" value="Genomic_DNA"/>
</dbReference>
<dbReference type="GO" id="GO:0016872">
    <property type="term" value="F:intramolecular lyase activity"/>
    <property type="evidence" value="ECO:0007669"/>
    <property type="project" value="InterPro"/>
</dbReference>
<dbReference type="GO" id="GO:0009570">
    <property type="term" value="C:chloroplast stroma"/>
    <property type="evidence" value="ECO:0007669"/>
    <property type="project" value="TreeGrafter"/>
</dbReference>
<gene>
    <name evidence="3" type="ORF">CFOL_v3_12053</name>
</gene>
<dbReference type="Proteomes" id="UP000187406">
    <property type="component" value="Unassembled WGS sequence"/>
</dbReference>
<feature type="domain" description="Chalcone isomerase" evidence="2">
    <location>
        <begin position="141"/>
        <end position="260"/>
    </location>
</feature>
<reference evidence="4" key="1">
    <citation type="submission" date="2016-04" db="EMBL/GenBank/DDBJ databases">
        <title>Cephalotus genome sequencing.</title>
        <authorList>
            <person name="Fukushima K."/>
            <person name="Hasebe M."/>
            <person name="Fang X."/>
        </authorList>
    </citation>
    <scope>NUCLEOTIDE SEQUENCE [LARGE SCALE GENOMIC DNA]</scope>
    <source>
        <strain evidence="4">cv. St1</strain>
    </source>
</reference>
<dbReference type="SUPFAM" id="SSF54626">
    <property type="entry name" value="Chalcone isomerase"/>
    <property type="match status" value="1"/>
</dbReference>
<dbReference type="STRING" id="3775.A0A1Q3BKK5"/>
<dbReference type="GO" id="GO:0006631">
    <property type="term" value="P:fatty acid metabolic process"/>
    <property type="evidence" value="ECO:0007669"/>
    <property type="project" value="TreeGrafter"/>
</dbReference>
<dbReference type="InterPro" id="IPR016087">
    <property type="entry name" value="Chalcone_isomerase"/>
</dbReference>
<organism evidence="3 4">
    <name type="scientific">Cephalotus follicularis</name>
    <name type="common">Albany pitcher plant</name>
    <dbReference type="NCBI Taxonomy" id="3775"/>
    <lineage>
        <taxon>Eukaryota</taxon>
        <taxon>Viridiplantae</taxon>
        <taxon>Streptophyta</taxon>
        <taxon>Embryophyta</taxon>
        <taxon>Tracheophyta</taxon>
        <taxon>Spermatophyta</taxon>
        <taxon>Magnoliopsida</taxon>
        <taxon>eudicotyledons</taxon>
        <taxon>Gunneridae</taxon>
        <taxon>Pentapetalae</taxon>
        <taxon>rosids</taxon>
        <taxon>fabids</taxon>
        <taxon>Oxalidales</taxon>
        <taxon>Cephalotaceae</taxon>
        <taxon>Cephalotus</taxon>
    </lineage>
</organism>
<sequence>MENTAEKVIAKAEKVEDKGNGANGEMVKEMVNGENGVKAVEESTTEEVEVKEIAQEEASNELPNEKGKEEEVAVVIEPKTGVPFPIMLDDGKQLSCVGLRKKSMLGMSIKIYGFGLYADTEKLRDVLKSKIGKAPAKPTKEMYQVVIDNDVEMMVRLVIVYSSLTMNMVRKSFDEGLGASIKKLTGKKDDELSTKVMGQASDAIKLIPGSVIEISRLPGYILQTKISGEMVSKVESELLCRAYIHMYVGDDALDKDAKEKFGISLLSLF</sequence>
<protein>
    <submittedName>
        <fullName evidence="3">Chalcone domain-containing protein</fullName>
    </submittedName>
</protein>
<dbReference type="InterPro" id="IPR016089">
    <property type="entry name" value="Chalcone_isomerase_bundle_sf"/>
</dbReference>
<dbReference type="Gene3D" id="3.50.70.10">
    <property type="match status" value="1"/>
</dbReference>
<comment type="similarity">
    <text evidence="1">Belongs to the chalcone isomerase family.</text>
</comment>
<dbReference type="UniPathway" id="UPA00154"/>
<dbReference type="PANTHER" id="PTHR47589">
    <property type="entry name" value="FATTY-ACID-BINDING PROTEIN 1"/>
    <property type="match status" value="1"/>
</dbReference>
<dbReference type="OrthoDB" id="18193at2759"/>
<dbReference type="AlphaFoldDB" id="A0A1Q3BKK5"/>
<dbReference type="Gene3D" id="1.10.890.20">
    <property type="match status" value="1"/>
</dbReference>
<dbReference type="GO" id="GO:0005504">
    <property type="term" value="F:fatty acid binding"/>
    <property type="evidence" value="ECO:0007669"/>
    <property type="project" value="TreeGrafter"/>
</dbReference>
<evidence type="ECO:0000259" key="2">
    <source>
        <dbReference type="Pfam" id="PF16036"/>
    </source>
</evidence>